<dbReference type="Proteomes" id="UP000039865">
    <property type="component" value="Unassembled WGS sequence"/>
</dbReference>
<evidence type="ECO:0000256" key="10">
    <source>
        <dbReference type="ARBA" id="ARBA00045506"/>
    </source>
</evidence>
<dbReference type="Pfam" id="PF08241">
    <property type="entry name" value="Methyltransf_11"/>
    <property type="match status" value="1"/>
</dbReference>
<feature type="domain" description="Fe2OG dioxygenase" evidence="16">
    <location>
        <begin position="284"/>
        <end position="385"/>
    </location>
</feature>
<keyword evidence="6 13" id="KW-0694">RNA-binding</keyword>
<sequence length="694" mass="80397">MESNTLQQQQESITDQNIDHLSNIQIDTAQVQPSKNQIAKDAKKMKKKVAQAVTVIVKAENQTFEKLMSKVPEKYVFVAHFGNGDEEDQNVVYDYAKQFGEISRVTIFPGTSYGHLEFRDTEGVERMFKDLDGPNIKNLKFYGKERYACFFQTSVGFNELKNRATVDFPQSTNAFSNIIPGLYVYDDFISQEEEDEMIKSMDKHYWVKLLNRRVQHYGYEFLYGVNTVNKNNKIGEMPDFCTFLLPRFEKVLKGFGFNENNEVAEIGAEETKELKETFLDRHGLFDQLTVNDYTPGQGIPPHVDTHSPFEEIFVSLSLRSGVSMNFRTPEGQQKDVYLKPRGLVLFSGAARYNYLHSIATRKLDSVEGLLKFRHRRVSLTFRKIKHDPCTCRFPKLCDSQNKQVNIDQNMLAGEGEEAKIDPKNLQELSATDMEKKHVYEVYDKIAPHFSNTRYKPWPKIQKYLDALPTGSLNIDVGCGNGKYLGCNRENVFSIGTDRSINLLGICRDRDKDFQTFYCDSLKLPVRNNAFDSVISIAVVHHFSTKTLRVAALKEMHRVLKIGGKLLVYVWAFEQEVKKFQTQDVFVPWHLQDTYEEGKKDTEDSQQNIVQEPDVEQNTNQNHQEEEKSSHSSSFIETAYKNDEKKATVYHRYYHMFKEGELEELITENFEGQFEIRDRYYDHANWAVVCEKISD</sequence>
<dbReference type="InterPro" id="IPR000504">
    <property type="entry name" value="RRM_dom"/>
</dbReference>
<name>A0A078AT26_STYLE</name>
<dbReference type="SUPFAM" id="SSF53335">
    <property type="entry name" value="S-adenosyl-L-methionine-dependent methyltransferases"/>
    <property type="match status" value="1"/>
</dbReference>
<dbReference type="Gene3D" id="2.60.120.590">
    <property type="entry name" value="Alpha-ketoglutarate-dependent dioxygenase AlkB-like"/>
    <property type="match status" value="1"/>
</dbReference>
<dbReference type="GO" id="GO:0030488">
    <property type="term" value="P:tRNA methylation"/>
    <property type="evidence" value="ECO:0007669"/>
    <property type="project" value="TreeGrafter"/>
</dbReference>
<keyword evidence="5" id="KW-0862">Zinc</keyword>
<dbReference type="FunFam" id="3.40.50.150:FF:000195">
    <property type="entry name" value="Methyltransferase domain containing protein"/>
    <property type="match status" value="1"/>
</dbReference>
<keyword evidence="3" id="KW-0489">Methyltransferase</keyword>
<dbReference type="InterPro" id="IPR037151">
    <property type="entry name" value="AlkB-like_sf"/>
</dbReference>
<evidence type="ECO:0000256" key="6">
    <source>
        <dbReference type="ARBA" id="ARBA00022884"/>
    </source>
</evidence>
<accession>A0A078AT26</accession>
<dbReference type="GO" id="GO:0106335">
    <property type="term" value="F:tRNA (5-carboxymethyluridine(34)-5-O)-methyltransferase activity"/>
    <property type="evidence" value="ECO:0007669"/>
    <property type="project" value="UniProtKB-EC"/>
</dbReference>
<evidence type="ECO:0000256" key="5">
    <source>
        <dbReference type="ARBA" id="ARBA00022833"/>
    </source>
</evidence>
<dbReference type="AlphaFoldDB" id="A0A078AT26"/>
<proteinExistence type="inferred from homology"/>
<evidence type="ECO:0000256" key="7">
    <source>
        <dbReference type="ARBA" id="ARBA00023004"/>
    </source>
</evidence>
<keyword evidence="4" id="KW-0808">Transferase</keyword>
<keyword evidence="18" id="KW-1185">Reference proteome</keyword>
<evidence type="ECO:0000256" key="14">
    <source>
        <dbReference type="SAM" id="MobiDB-lite"/>
    </source>
</evidence>
<dbReference type="CDD" id="cd00590">
    <property type="entry name" value="RRM_SF"/>
    <property type="match status" value="1"/>
</dbReference>
<evidence type="ECO:0000256" key="4">
    <source>
        <dbReference type="ARBA" id="ARBA00022679"/>
    </source>
</evidence>
<dbReference type="FunCoup" id="A0A078AT26">
    <property type="interactions" value="99"/>
</dbReference>
<dbReference type="GO" id="GO:0000049">
    <property type="term" value="F:tRNA binding"/>
    <property type="evidence" value="ECO:0007669"/>
    <property type="project" value="TreeGrafter"/>
</dbReference>
<dbReference type="CDD" id="cd02440">
    <property type="entry name" value="AdoMet_MTases"/>
    <property type="match status" value="1"/>
</dbReference>
<protein>
    <recommendedName>
        <fullName evidence="2">tRNA (carboxymethyluridine(34)-5-O)-methyltransferase</fullName>
        <ecNumber evidence="2">2.1.1.229</ecNumber>
    </recommendedName>
    <alternativeName>
        <fullName evidence="11">Alkylated DNA repair protein alkB homolog 8</fullName>
    </alternativeName>
    <alternativeName>
        <fullName evidence="12">S-adenosyl-L-methionine-dependent tRNA methyltransferase ALKBH8</fullName>
    </alternativeName>
</protein>
<feature type="domain" description="RRM" evidence="15">
    <location>
        <begin position="74"/>
        <end position="146"/>
    </location>
</feature>
<dbReference type="GO" id="GO:0005737">
    <property type="term" value="C:cytoplasm"/>
    <property type="evidence" value="ECO:0007669"/>
    <property type="project" value="TreeGrafter"/>
</dbReference>
<dbReference type="InterPro" id="IPR027450">
    <property type="entry name" value="AlkB-like"/>
</dbReference>
<dbReference type="SUPFAM" id="SSF54928">
    <property type="entry name" value="RNA-binding domain, RBD"/>
    <property type="match status" value="1"/>
</dbReference>
<evidence type="ECO:0000313" key="18">
    <source>
        <dbReference type="Proteomes" id="UP000039865"/>
    </source>
</evidence>
<evidence type="ECO:0000256" key="13">
    <source>
        <dbReference type="PROSITE-ProRule" id="PRU00176"/>
    </source>
</evidence>
<dbReference type="PANTHER" id="PTHR13069">
    <property type="entry name" value="ALKYLATED DNA REPAIR PROTEIN ALKB HOMOLOG 8"/>
    <property type="match status" value="1"/>
</dbReference>
<evidence type="ECO:0000256" key="2">
    <source>
        <dbReference type="ARBA" id="ARBA00012808"/>
    </source>
</evidence>
<dbReference type="InterPro" id="IPR012677">
    <property type="entry name" value="Nucleotide-bd_a/b_plait_sf"/>
</dbReference>
<dbReference type="InterPro" id="IPR029063">
    <property type="entry name" value="SAM-dependent_MTases_sf"/>
</dbReference>
<dbReference type="Pfam" id="PF13532">
    <property type="entry name" value="2OG-FeII_Oxy_2"/>
    <property type="match status" value="1"/>
</dbReference>
<reference evidence="17 18" key="1">
    <citation type="submission" date="2014-06" db="EMBL/GenBank/DDBJ databases">
        <authorList>
            <person name="Swart Estienne"/>
        </authorList>
    </citation>
    <scope>NUCLEOTIDE SEQUENCE [LARGE SCALE GENOMIC DNA]</scope>
    <source>
        <strain evidence="17 18">130c</strain>
    </source>
</reference>
<dbReference type="InterPro" id="IPR035979">
    <property type="entry name" value="RBD_domain_sf"/>
</dbReference>
<dbReference type="Gene3D" id="3.40.50.150">
    <property type="entry name" value="Vaccinia Virus protein VP39"/>
    <property type="match status" value="1"/>
</dbReference>
<comment type="catalytic activity">
    <reaction evidence="9">
        <text>5-(carboxymethyl)uridine(34) in tRNA + S-adenosyl-L-methionine = 5-(2-methoxy-2-oxoethyl)uridine(34) in tRNA + S-adenosyl-L-homocysteine</text>
        <dbReference type="Rhea" id="RHEA:43208"/>
        <dbReference type="Rhea" id="RHEA-COMP:10407"/>
        <dbReference type="Rhea" id="RHEA-COMP:10408"/>
        <dbReference type="ChEBI" id="CHEBI:57856"/>
        <dbReference type="ChEBI" id="CHEBI:59789"/>
        <dbReference type="ChEBI" id="CHEBI:74851"/>
        <dbReference type="ChEBI" id="CHEBI:74882"/>
        <dbReference type="EC" id="2.1.1.229"/>
    </reaction>
</comment>
<comment type="similarity">
    <text evidence="1">Belongs to the alkB family.</text>
</comment>
<feature type="region of interest" description="Disordered" evidence="14">
    <location>
        <begin position="612"/>
        <end position="634"/>
    </location>
</feature>
<evidence type="ECO:0000256" key="9">
    <source>
        <dbReference type="ARBA" id="ARBA00034996"/>
    </source>
</evidence>
<evidence type="ECO:0000256" key="3">
    <source>
        <dbReference type="ARBA" id="ARBA00022603"/>
    </source>
</evidence>
<dbReference type="PROSITE" id="PS50102">
    <property type="entry name" value="RRM"/>
    <property type="match status" value="1"/>
</dbReference>
<dbReference type="InParanoid" id="A0A078AT26"/>
<evidence type="ECO:0000256" key="1">
    <source>
        <dbReference type="ARBA" id="ARBA00007879"/>
    </source>
</evidence>
<evidence type="ECO:0000313" key="17">
    <source>
        <dbReference type="EMBL" id="CDW84023.1"/>
    </source>
</evidence>
<evidence type="ECO:0000256" key="12">
    <source>
        <dbReference type="ARBA" id="ARBA00049802"/>
    </source>
</evidence>
<dbReference type="InterPro" id="IPR013216">
    <property type="entry name" value="Methyltransf_11"/>
</dbReference>
<evidence type="ECO:0000256" key="11">
    <source>
        <dbReference type="ARBA" id="ARBA00049786"/>
    </source>
</evidence>
<organism evidence="17 18">
    <name type="scientific">Stylonychia lemnae</name>
    <name type="common">Ciliate</name>
    <dbReference type="NCBI Taxonomy" id="5949"/>
    <lineage>
        <taxon>Eukaryota</taxon>
        <taxon>Sar</taxon>
        <taxon>Alveolata</taxon>
        <taxon>Ciliophora</taxon>
        <taxon>Intramacronucleata</taxon>
        <taxon>Spirotrichea</taxon>
        <taxon>Stichotrichia</taxon>
        <taxon>Sporadotrichida</taxon>
        <taxon>Oxytrichidae</taxon>
        <taxon>Stylonychinae</taxon>
        <taxon>Stylonychia</taxon>
    </lineage>
</organism>
<keyword evidence="7" id="KW-0408">Iron</keyword>
<dbReference type="OrthoDB" id="271595at2759"/>
<evidence type="ECO:0000259" key="15">
    <source>
        <dbReference type="PROSITE" id="PS50102"/>
    </source>
</evidence>
<dbReference type="GO" id="GO:0008757">
    <property type="term" value="F:S-adenosylmethionine-dependent methyltransferase activity"/>
    <property type="evidence" value="ECO:0007669"/>
    <property type="project" value="InterPro"/>
</dbReference>
<dbReference type="SUPFAM" id="SSF51197">
    <property type="entry name" value="Clavaminate synthase-like"/>
    <property type="match status" value="1"/>
</dbReference>
<dbReference type="EMBL" id="CCKQ01012406">
    <property type="protein sequence ID" value="CDW84023.1"/>
    <property type="molecule type" value="Genomic_DNA"/>
</dbReference>
<keyword evidence="8" id="KW-0511">Multifunctional enzyme</keyword>
<dbReference type="GO" id="GO:0002098">
    <property type="term" value="P:tRNA wobble uridine modification"/>
    <property type="evidence" value="ECO:0007669"/>
    <property type="project" value="TreeGrafter"/>
</dbReference>
<dbReference type="InterPro" id="IPR005123">
    <property type="entry name" value="Oxoglu/Fe-dep_dioxygenase_dom"/>
</dbReference>
<dbReference type="Gene3D" id="3.30.70.330">
    <property type="match status" value="1"/>
</dbReference>
<gene>
    <name evidence="17" type="primary">Contig479.g525</name>
    <name evidence="17" type="ORF">STYLEM_13080</name>
</gene>
<dbReference type="PANTHER" id="PTHR13069:SF21">
    <property type="entry name" value="ALKYLATED DNA REPAIR PROTEIN ALKB HOMOLOG 8"/>
    <property type="match status" value="1"/>
</dbReference>
<dbReference type="PROSITE" id="PS51471">
    <property type="entry name" value="FE2OG_OXY"/>
    <property type="match status" value="1"/>
</dbReference>
<dbReference type="EC" id="2.1.1.229" evidence="2"/>
<comment type="function">
    <text evidence="10">Catalyzes the methylation of 5-carboxymethyl uridine to 5-methylcarboxymethyl uridine at the wobble position of the anticodon loop in tRNA via its methyltransferase domain. Catalyzes the last step in the formation of 5-methylcarboxymethyl uridine at the wobble position of the anticodon loop in target tRNA. Has a preference for tRNA(Arg) and tRNA(Glu), and does not bind tRNA(Lys). Binds tRNA and catalyzes the iron and alpha-ketoglutarate dependent hydroxylation of 5-methylcarboxymethyl uridine at the wobble position of the anticodon loop in tRNA via its dioxygenase domain, giving rise to 5-(S)-methoxycarbonylhydroxymethyluridine; has a preference for tRNA(Gly). Required for normal survival after DNA damage. May inhibit apoptosis and promote cell survival and angiogenesis.</text>
</comment>
<dbReference type="InterPro" id="IPR051422">
    <property type="entry name" value="AlkB_tRNA_MeTrf/Diox"/>
</dbReference>
<dbReference type="OMA" id="KYLGCNP"/>
<evidence type="ECO:0000259" key="16">
    <source>
        <dbReference type="PROSITE" id="PS51471"/>
    </source>
</evidence>
<dbReference type="GO" id="GO:0005634">
    <property type="term" value="C:nucleus"/>
    <property type="evidence" value="ECO:0007669"/>
    <property type="project" value="TreeGrafter"/>
</dbReference>
<evidence type="ECO:0000256" key="8">
    <source>
        <dbReference type="ARBA" id="ARBA00023268"/>
    </source>
</evidence>